<dbReference type="InterPro" id="IPR036282">
    <property type="entry name" value="Glutathione-S-Trfase_C_sf"/>
</dbReference>
<dbReference type="GO" id="GO:0004364">
    <property type="term" value="F:glutathione transferase activity"/>
    <property type="evidence" value="ECO:0007669"/>
    <property type="project" value="TreeGrafter"/>
</dbReference>
<evidence type="ECO:0000313" key="3">
    <source>
        <dbReference type="EMBL" id="KAF2131681.1"/>
    </source>
</evidence>
<dbReference type="InterPro" id="IPR036249">
    <property type="entry name" value="Thioredoxin-like_sf"/>
</dbReference>
<dbReference type="CDD" id="cd03039">
    <property type="entry name" value="GST_N_Sigma_like"/>
    <property type="match status" value="1"/>
</dbReference>
<dbReference type="AlphaFoldDB" id="A0A6A6AMH6"/>
<name>A0A6A6AMH6_9PLEO</name>
<dbReference type="PANTHER" id="PTHR11571:SF150">
    <property type="entry name" value="GLUTATHIONE S-TRANSFERASE"/>
    <property type="match status" value="1"/>
</dbReference>
<dbReference type="InterPro" id="IPR010987">
    <property type="entry name" value="Glutathione-S-Trfase_C-like"/>
</dbReference>
<dbReference type="GeneID" id="54411790"/>
<dbReference type="RefSeq" id="XP_033526068.1">
    <property type="nucleotide sequence ID" value="XM_033671358.1"/>
</dbReference>
<dbReference type="InterPro" id="IPR004046">
    <property type="entry name" value="GST_C"/>
</dbReference>
<proteinExistence type="predicted"/>
<dbReference type="Proteomes" id="UP000799771">
    <property type="component" value="Unassembled WGS sequence"/>
</dbReference>
<dbReference type="Pfam" id="PF14497">
    <property type="entry name" value="GST_C_3"/>
    <property type="match status" value="1"/>
</dbReference>
<dbReference type="EMBL" id="ML977502">
    <property type="protein sequence ID" value="KAF2131681.1"/>
    <property type="molecule type" value="Genomic_DNA"/>
</dbReference>
<dbReference type="Pfam" id="PF02798">
    <property type="entry name" value="GST_N"/>
    <property type="match status" value="1"/>
</dbReference>
<gene>
    <name evidence="3" type="ORF">P153DRAFT_394993</name>
</gene>
<reference evidence="3" key="1">
    <citation type="journal article" date="2020" name="Stud. Mycol.">
        <title>101 Dothideomycetes genomes: a test case for predicting lifestyles and emergence of pathogens.</title>
        <authorList>
            <person name="Haridas S."/>
            <person name="Albert R."/>
            <person name="Binder M."/>
            <person name="Bloem J."/>
            <person name="Labutti K."/>
            <person name="Salamov A."/>
            <person name="Andreopoulos B."/>
            <person name="Baker S."/>
            <person name="Barry K."/>
            <person name="Bills G."/>
            <person name="Bluhm B."/>
            <person name="Cannon C."/>
            <person name="Castanera R."/>
            <person name="Culley D."/>
            <person name="Daum C."/>
            <person name="Ezra D."/>
            <person name="Gonzalez J."/>
            <person name="Henrissat B."/>
            <person name="Kuo A."/>
            <person name="Liang C."/>
            <person name="Lipzen A."/>
            <person name="Lutzoni F."/>
            <person name="Magnuson J."/>
            <person name="Mondo S."/>
            <person name="Nolan M."/>
            <person name="Ohm R."/>
            <person name="Pangilinan J."/>
            <person name="Park H.-J."/>
            <person name="Ramirez L."/>
            <person name="Alfaro M."/>
            <person name="Sun H."/>
            <person name="Tritt A."/>
            <person name="Yoshinaga Y."/>
            <person name="Zwiers L.-H."/>
            <person name="Turgeon B."/>
            <person name="Goodwin S."/>
            <person name="Spatafora J."/>
            <person name="Crous P."/>
            <person name="Grigoriev I."/>
        </authorList>
    </citation>
    <scope>NUCLEOTIDE SEQUENCE</scope>
    <source>
        <strain evidence="3">CBS 119687</strain>
    </source>
</reference>
<evidence type="ECO:0000313" key="4">
    <source>
        <dbReference type="Proteomes" id="UP000799771"/>
    </source>
</evidence>
<dbReference type="SUPFAM" id="SSF52833">
    <property type="entry name" value="Thioredoxin-like"/>
    <property type="match status" value="1"/>
</dbReference>
<dbReference type="PANTHER" id="PTHR11571">
    <property type="entry name" value="GLUTATHIONE S-TRANSFERASE"/>
    <property type="match status" value="1"/>
</dbReference>
<organism evidence="3 4">
    <name type="scientific">Dothidotthia symphoricarpi CBS 119687</name>
    <dbReference type="NCBI Taxonomy" id="1392245"/>
    <lineage>
        <taxon>Eukaryota</taxon>
        <taxon>Fungi</taxon>
        <taxon>Dikarya</taxon>
        <taxon>Ascomycota</taxon>
        <taxon>Pezizomycotina</taxon>
        <taxon>Dothideomycetes</taxon>
        <taxon>Pleosporomycetidae</taxon>
        <taxon>Pleosporales</taxon>
        <taxon>Dothidotthiaceae</taxon>
        <taxon>Dothidotthia</taxon>
    </lineage>
</organism>
<evidence type="ECO:0000259" key="2">
    <source>
        <dbReference type="PROSITE" id="PS50405"/>
    </source>
</evidence>
<feature type="domain" description="GST C-terminal" evidence="2">
    <location>
        <begin position="107"/>
        <end position="231"/>
    </location>
</feature>
<sequence length="231" mass="26323">MPTSKVYGTPGPNNEKIGGVPIMHYFDFMSRGRGQAVRLLWEDAGIAYEDVRYTFDEYPSYKADKISALNPAATIPVVELDGRILTQSYAMLRHFSRLLDGVYDGKTEAEKYFTDQICDMVIDWRTLFVTAFLSPEKETAYPKHCSTTRANFLKAITQHFQGSDLAQRGPFVIGDTFTYADIVLYQICHDEELTRNGRKGLQDYPRLVEFVDAVEARPNVKAFLESERYLG</sequence>
<protein>
    <submittedName>
        <fullName evidence="3">Glutathione S-transferase-like protein</fullName>
    </submittedName>
</protein>
<dbReference type="PROSITE" id="PS50405">
    <property type="entry name" value="GST_CTER"/>
    <property type="match status" value="1"/>
</dbReference>
<dbReference type="PROSITE" id="PS50404">
    <property type="entry name" value="GST_NTER"/>
    <property type="match status" value="1"/>
</dbReference>
<dbReference type="SUPFAM" id="SSF47616">
    <property type="entry name" value="GST C-terminal domain-like"/>
    <property type="match status" value="1"/>
</dbReference>
<keyword evidence="3" id="KW-0808">Transferase</keyword>
<dbReference type="InterPro" id="IPR004045">
    <property type="entry name" value="Glutathione_S-Trfase_N"/>
</dbReference>
<evidence type="ECO:0000259" key="1">
    <source>
        <dbReference type="PROSITE" id="PS50404"/>
    </source>
</evidence>
<feature type="domain" description="GST N-terminal" evidence="1">
    <location>
        <begin position="21"/>
        <end position="103"/>
    </location>
</feature>
<dbReference type="GO" id="GO:0006749">
    <property type="term" value="P:glutathione metabolic process"/>
    <property type="evidence" value="ECO:0007669"/>
    <property type="project" value="TreeGrafter"/>
</dbReference>
<dbReference type="InterPro" id="IPR040079">
    <property type="entry name" value="Glutathione_S-Trfase"/>
</dbReference>
<dbReference type="OrthoDB" id="414243at2759"/>
<dbReference type="SFLD" id="SFLDS00019">
    <property type="entry name" value="Glutathione_Transferase_(cytos"/>
    <property type="match status" value="1"/>
</dbReference>
<dbReference type="Gene3D" id="3.40.30.10">
    <property type="entry name" value="Glutaredoxin"/>
    <property type="match status" value="1"/>
</dbReference>
<keyword evidence="4" id="KW-1185">Reference proteome</keyword>
<dbReference type="InterPro" id="IPR050213">
    <property type="entry name" value="GST_superfamily"/>
</dbReference>
<accession>A0A6A6AMH6</accession>
<dbReference type="Gene3D" id="1.20.1050.10">
    <property type="match status" value="1"/>
</dbReference>